<dbReference type="GO" id="GO:0016787">
    <property type="term" value="F:hydrolase activity"/>
    <property type="evidence" value="ECO:0007669"/>
    <property type="project" value="UniProtKB-KW"/>
</dbReference>
<gene>
    <name evidence="2" type="ORF">CLHOM_34600</name>
</gene>
<keyword evidence="2" id="KW-0378">Hydrolase</keyword>
<evidence type="ECO:0000313" key="2">
    <source>
        <dbReference type="EMBL" id="KOA18558.1"/>
    </source>
</evidence>
<proteinExistence type="predicted"/>
<dbReference type="PANTHER" id="PTHR43798:SF33">
    <property type="entry name" value="HYDROLASE, PUTATIVE (AFU_ORTHOLOGUE AFUA_2G14860)-RELATED"/>
    <property type="match status" value="1"/>
</dbReference>
<dbReference type="STRING" id="36844.SAMN04488501_10119"/>
<comment type="caution">
    <text evidence="2">The sequence shown here is derived from an EMBL/GenBank/DDBJ whole genome shotgun (WGS) entry which is preliminary data.</text>
</comment>
<evidence type="ECO:0000313" key="3">
    <source>
        <dbReference type="Proteomes" id="UP000037043"/>
    </source>
</evidence>
<keyword evidence="3" id="KW-1185">Reference proteome</keyword>
<dbReference type="SUPFAM" id="SSF53474">
    <property type="entry name" value="alpha/beta-Hydrolases"/>
    <property type="match status" value="1"/>
</dbReference>
<evidence type="ECO:0000259" key="1">
    <source>
        <dbReference type="Pfam" id="PF00561"/>
    </source>
</evidence>
<dbReference type="PATRIC" id="fig|1121318.3.peg.3459"/>
<dbReference type="Gene3D" id="3.40.50.1820">
    <property type="entry name" value="alpha/beta hydrolase"/>
    <property type="match status" value="1"/>
</dbReference>
<dbReference type="Proteomes" id="UP000037043">
    <property type="component" value="Unassembled WGS sequence"/>
</dbReference>
<organism evidence="2 3">
    <name type="scientific">Clostridium homopropionicum DSM 5847</name>
    <dbReference type="NCBI Taxonomy" id="1121318"/>
    <lineage>
        <taxon>Bacteria</taxon>
        <taxon>Bacillati</taxon>
        <taxon>Bacillota</taxon>
        <taxon>Clostridia</taxon>
        <taxon>Eubacteriales</taxon>
        <taxon>Clostridiaceae</taxon>
        <taxon>Clostridium</taxon>
    </lineage>
</organism>
<name>A0A0L6Z6U5_9CLOT</name>
<dbReference type="PROSITE" id="PS51257">
    <property type="entry name" value="PROKAR_LIPOPROTEIN"/>
    <property type="match status" value="1"/>
</dbReference>
<reference evidence="3" key="1">
    <citation type="submission" date="2015-08" db="EMBL/GenBank/DDBJ databases">
        <title>Genome sequence of the strict anaerobe Clostridium homopropionicum LuHBu1 (DSM 5847T).</title>
        <authorList>
            <person name="Poehlein A."/>
            <person name="Beck M."/>
            <person name="Schiel-Bengelsdorf B."/>
            <person name="Bengelsdorf F.R."/>
            <person name="Daniel R."/>
            <person name="Duerre P."/>
        </authorList>
    </citation>
    <scope>NUCLEOTIDE SEQUENCE [LARGE SCALE GENOMIC DNA]</scope>
    <source>
        <strain evidence="3">DSM 5847</strain>
    </source>
</reference>
<dbReference type="AlphaFoldDB" id="A0A0L6Z6U5"/>
<protein>
    <submittedName>
        <fullName evidence="2">Alpha/beta hydrolase family protein</fullName>
    </submittedName>
</protein>
<dbReference type="Pfam" id="PF00561">
    <property type="entry name" value="Abhydrolase_1"/>
    <property type="match status" value="1"/>
</dbReference>
<dbReference type="PANTHER" id="PTHR43798">
    <property type="entry name" value="MONOACYLGLYCEROL LIPASE"/>
    <property type="match status" value="1"/>
</dbReference>
<dbReference type="InterPro" id="IPR050266">
    <property type="entry name" value="AB_hydrolase_sf"/>
</dbReference>
<feature type="domain" description="AB hydrolase-1" evidence="1">
    <location>
        <begin position="78"/>
        <end position="165"/>
    </location>
</feature>
<dbReference type="EMBL" id="LHUR01000042">
    <property type="protein sequence ID" value="KOA18558.1"/>
    <property type="molecule type" value="Genomic_DNA"/>
</dbReference>
<dbReference type="RefSeq" id="WP_052222892.1">
    <property type="nucleotide sequence ID" value="NZ_LHUR01000042.1"/>
</dbReference>
<dbReference type="GO" id="GO:0016020">
    <property type="term" value="C:membrane"/>
    <property type="evidence" value="ECO:0007669"/>
    <property type="project" value="TreeGrafter"/>
</dbReference>
<dbReference type="InterPro" id="IPR029058">
    <property type="entry name" value="AB_hydrolase_fold"/>
</dbReference>
<sequence>MKLLKRFGILLALLIIILLSIGCIYQNSKSKKDVKNYHPVGSIYEIKNKKMHIYTGGNGDATVVFAAGWGTVNPYIDFYPLYDGVSKFAKFAVYDRFGYGYSDFTDEKRDVDSVVDEVHELLIKSEQRPPYILVGHSLASVETIRFAQKYKDEVKGIVLIDGGNPEMYASQKPATFIASFQRQLIKFGIARILYNTEGFADSVNSERNNLKLIPEELKEVDKISTLLRGSNRNIIDEMRMSQENAKKVCEGDKLGSIPLTIITAGSFEKQNSDWLESQKKLKEWSENSKQFVVENAQHYIHQYKPDIIIKEIEEIAKKMK</sequence>
<accession>A0A0L6Z6U5</accession>
<dbReference type="InterPro" id="IPR000073">
    <property type="entry name" value="AB_hydrolase_1"/>
</dbReference>